<name>A0AAI8C733_9FLAO</name>
<evidence type="ECO:0000256" key="1">
    <source>
        <dbReference type="SAM" id="SignalP"/>
    </source>
</evidence>
<proteinExistence type="predicted"/>
<dbReference type="Proteomes" id="UP000069030">
    <property type="component" value="Chromosome"/>
</dbReference>
<dbReference type="EMBL" id="CP013690">
    <property type="protein sequence ID" value="ALU27195.1"/>
    <property type="molecule type" value="Genomic_DNA"/>
</dbReference>
<feature type="chain" id="PRO_5042593266" evidence="1">
    <location>
        <begin position="25"/>
        <end position="232"/>
    </location>
</feature>
<dbReference type="RefSeq" id="WP_006265234.1">
    <property type="nucleotide sequence ID" value="NZ_CP013690.1"/>
</dbReference>
<protein>
    <submittedName>
        <fullName evidence="2">Uncharacterized protein</fullName>
    </submittedName>
</protein>
<reference evidence="2 3" key="1">
    <citation type="journal article" date="2016" name="J. Zhejiang Univ. Sci. B">
        <title>Antibiotic resistance mechanisms of Myroides sp.</title>
        <authorList>
            <person name="Hu S."/>
            <person name="Yuan S."/>
            <person name="Qu H."/>
            <person name="Jiang T."/>
            <person name="Zhou Y."/>
            <person name="Wang M."/>
            <person name="Ming D."/>
        </authorList>
    </citation>
    <scope>NUCLEOTIDE SEQUENCE [LARGE SCALE GENOMIC DNA]</scope>
    <source>
        <strain evidence="2 3">PR63039</strain>
    </source>
</reference>
<evidence type="ECO:0000313" key="3">
    <source>
        <dbReference type="Proteomes" id="UP000069030"/>
    </source>
</evidence>
<organism evidence="2 3">
    <name type="scientific">Myroides odoratimimus</name>
    <dbReference type="NCBI Taxonomy" id="76832"/>
    <lineage>
        <taxon>Bacteria</taxon>
        <taxon>Pseudomonadati</taxon>
        <taxon>Bacteroidota</taxon>
        <taxon>Flavobacteriia</taxon>
        <taxon>Flavobacteriales</taxon>
        <taxon>Flavobacteriaceae</taxon>
        <taxon>Myroides</taxon>
    </lineage>
</organism>
<dbReference type="GeneID" id="66975827"/>
<gene>
    <name evidence="2" type="ORF">AS202_13950</name>
</gene>
<sequence length="232" mass="27775">MKGKTLFRSLLIAGLLFVATEAQAQKIEKNYREDWTYSHNRYDAQLEKSFFGGLDFSDNNRNKLEFSKEYLNLEYSGILEDDELQQLFLMDLVKKYKYTNRYTATYEVDMFGKVTIKDNQGNWIEYGTDLFGNKIFEDKKRGIKYSIGKDLMGDYNYKSGRESASLKKDIFDKWKYTDSFGNKLEIGQETWVRWITQFRDEEGILLYLTTLFFRTNDNIMYREEGRYHHSFY</sequence>
<evidence type="ECO:0000313" key="2">
    <source>
        <dbReference type="EMBL" id="ALU27195.1"/>
    </source>
</evidence>
<keyword evidence="1" id="KW-0732">Signal</keyword>
<dbReference type="KEGG" id="mod:AS202_13950"/>
<dbReference type="AlphaFoldDB" id="A0AAI8C733"/>
<feature type="signal peptide" evidence="1">
    <location>
        <begin position="1"/>
        <end position="24"/>
    </location>
</feature>
<accession>A0AAI8C733</accession>